<dbReference type="EMBL" id="LN907858">
    <property type="protein sequence ID" value="CUU40935.1"/>
    <property type="molecule type" value="Genomic_DNA"/>
</dbReference>
<dbReference type="OrthoDB" id="9787478at2"/>
<keyword evidence="3" id="KW-1185">Reference proteome</keyword>
<dbReference type="Pfam" id="PF07505">
    <property type="entry name" value="DUF5131"/>
    <property type="match status" value="1"/>
</dbReference>
<dbReference type="RefSeq" id="WP_052082043.1">
    <property type="nucleotide sequence ID" value="NZ_CAJTQN010000001.1"/>
</dbReference>
<protein>
    <submittedName>
        <fullName evidence="2">DUF5131 family protein</fullName>
    </submittedName>
</protein>
<dbReference type="KEGG" id="hty:BN2458_PEG2052"/>
<accession>A0A0S4PYY5</accession>
<organism evidence="1 4">
    <name type="scientific">Helicobacter typhlonius</name>
    <dbReference type="NCBI Taxonomy" id="76936"/>
    <lineage>
        <taxon>Bacteria</taxon>
        <taxon>Pseudomonadati</taxon>
        <taxon>Campylobacterota</taxon>
        <taxon>Epsilonproteobacteria</taxon>
        <taxon>Campylobacterales</taxon>
        <taxon>Helicobacteraceae</taxon>
        <taxon>Helicobacter</taxon>
    </lineage>
</organism>
<reference evidence="2 3" key="1">
    <citation type="journal article" date="2014" name="Genome Announc.">
        <title>Draft genome sequences of eight enterohepatic helicobacter species isolated from both laboratory and wild rodents.</title>
        <authorList>
            <person name="Sheh A."/>
            <person name="Shen Z."/>
            <person name="Fox J.G."/>
        </authorList>
    </citation>
    <scope>NUCLEOTIDE SEQUENCE [LARGE SCALE GENOMIC DNA]</scope>
    <source>
        <strain evidence="2 3">MIT 98-6810</strain>
    </source>
</reference>
<reference evidence="1" key="2">
    <citation type="submission" date="2015-11" db="EMBL/GenBank/DDBJ databases">
        <authorList>
            <person name="Zhang Y."/>
            <person name="Guo Z."/>
        </authorList>
    </citation>
    <scope>NUCLEOTIDE SEQUENCE</scope>
    <source>
        <strain evidence="1">1</strain>
    </source>
</reference>
<proteinExistence type="predicted"/>
<evidence type="ECO:0000313" key="3">
    <source>
        <dbReference type="Proteomes" id="UP000029925"/>
    </source>
</evidence>
<evidence type="ECO:0000313" key="2">
    <source>
        <dbReference type="EMBL" id="TLD78919.1"/>
    </source>
</evidence>
<reference evidence="4" key="3">
    <citation type="submission" date="2015-11" db="EMBL/GenBank/DDBJ databases">
        <authorList>
            <person name="Anvar S.Y."/>
        </authorList>
    </citation>
    <scope>NUCLEOTIDE SEQUENCE [LARGE SCALE GENOMIC DNA]</scope>
</reference>
<dbReference type="STRING" id="76936.BN2458_PEG2052"/>
<evidence type="ECO:0000313" key="4">
    <source>
        <dbReference type="Proteomes" id="UP000064525"/>
    </source>
</evidence>
<sequence length="262" mass="30732">MENYHSASWNPWHGCFKISEGCKNCFIYSIDSIHKRDTKHICLNKNFEYPLKKRRNGEYHIPDNTLVYTCLSSDFLLPQADEWRNRAWEIMRIRRNVHFVFFTKRIERLQSVLPRDWGNGYENVIIGVSAENQKHAKQRIPLLCALPIKHRWVICAPLLEEIHIESYLANIELISAGGESGYKARICDYKWVLSLRKQAYEAGIKFHFHQTGAMFLKDGKLYKIPKHLQRIQAKKANIDIAPLHAPHCKELNEKRGLFSVET</sequence>
<dbReference type="GeneID" id="78152156"/>
<gene>
    <name evidence="1" type="ORF">BN2458_PEG2052</name>
    <name evidence="2" type="ORF">LS75_003995</name>
</gene>
<dbReference type="PATRIC" id="fig|76936.10.peg.2001"/>
<dbReference type="Proteomes" id="UP000064525">
    <property type="component" value="Chromosome I"/>
</dbReference>
<dbReference type="EMBL" id="JRPF02000003">
    <property type="protein sequence ID" value="TLD78919.1"/>
    <property type="molecule type" value="Genomic_DNA"/>
</dbReference>
<dbReference type="Proteomes" id="UP000029925">
    <property type="component" value="Unassembled WGS sequence"/>
</dbReference>
<dbReference type="InterPro" id="IPR011101">
    <property type="entry name" value="DUF5131"/>
</dbReference>
<name>A0A0S4PYY5_9HELI</name>
<dbReference type="AlphaFoldDB" id="A0A0S4PYY5"/>
<evidence type="ECO:0000313" key="1">
    <source>
        <dbReference type="EMBL" id="CUU40935.1"/>
    </source>
</evidence>